<dbReference type="PANTHER" id="PTHR11728">
    <property type="entry name" value="GLYCEROL-3-PHOSPHATE DEHYDROGENASE"/>
    <property type="match status" value="1"/>
</dbReference>
<evidence type="ECO:0000259" key="13">
    <source>
        <dbReference type="Pfam" id="PF01210"/>
    </source>
</evidence>
<feature type="binding site" evidence="7">
    <location>
        <position position="265"/>
    </location>
    <ligand>
        <name>sn-glycerol 3-phosphate</name>
        <dbReference type="ChEBI" id="CHEBI:57597"/>
    </ligand>
</feature>
<dbReference type="STRING" id="478744.SAMN05444359_113104"/>
<feature type="binding site" evidence="7">
    <location>
        <position position="15"/>
    </location>
    <ligand>
        <name>NADPH</name>
        <dbReference type="ChEBI" id="CHEBI:57783"/>
    </ligand>
</feature>
<dbReference type="InParanoid" id="A0A1H9HTZ1"/>
<evidence type="ECO:0000256" key="6">
    <source>
        <dbReference type="ARBA" id="ARBA00023264"/>
    </source>
</evidence>
<protein>
    <recommendedName>
        <fullName evidence="7">Glycerol-3-phosphate dehydrogenase [NAD(P)+]</fullName>
        <ecNumber evidence="7">1.1.1.94</ecNumber>
    </recommendedName>
    <alternativeName>
        <fullName evidence="7">NAD(P)(+)-dependent glycerol-3-phosphate dehydrogenase</fullName>
    </alternativeName>
    <alternativeName>
        <fullName evidence="7">NAD(P)H-dependent dihydroxyacetone-phosphate reductase</fullName>
    </alternativeName>
</protein>
<keyword evidence="6 7" id="KW-1208">Phospholipid metabolism</keyword>
<sequence length="346" mass="38123">MPQTETVGIIGAGSFGTAMANLLALNTDVLVYSRNPELVEQLKKDRFRFGVPLHERVTVINDFEQLADRCQLILPIVPSNNFREMMRSVTDYLTPGHVLIHGTKGFDIGDVVLEDIPKTGIERRQVQTMTEVILEESVVVRVGALTGPNLARELLDGQPSASVIASKFDEVIQRADAVLSSQQLHVFHTHDLLGAELAGVLKNVVALGSGILKGHGLGKNIQSMLITRGLHEMIHFGRALGSSNKAFLGTAGIGDLIATATSSKSRNYTFGYRIGCGEKLEEVRSTSQELAEGVRTLMITRNLARGMRLRVPITEMLYRIVFEDFPVKDAMDFLITYPYEIDVDFL</sequence>
<feature type="binding site" evidence="7">
    <location>
        <position position="267"/>
    </location>
    <ligand>
        <name>sn-glycerol 3-phosphate</name>
        <dbReference type="ChEBI" id="CHEBI:57597"/>
    </ligand>
</feature>
<comment type="catalytic activity">
    <reaction evidence="7">
        <text>sn-glycerol 3-phosphate + NAD(+) = dihydroxyacetone phosphate + NADH + H(+)</text>
        <dbReference type="Rhea" id="RHEA:11092"/>
        <dbReference type="ChEBI" id="CHEBI:15378"/>
        <dbReference type="ChEBI" id="CHEBI:57540"/>
        <dbReference type="ChEBI" id="CHEBI:57597"/>
        <dbReference type="ChEBI" id="CHEBI:57642"/>
        <dbReference type="ChEBI" id="CHEBI:57945"/>
        <dbReference type="EC" id="1.1.1.94"/>
    </reaction>
</comment>
<keyword evidence="7" id="KW-0547">Nucleotide-binding</keyword>
<comment type="catalytic activity">
    <reaction evidence="7 12">
        <text>sn-glycerol 3-phosphate + NADP(+) = dihydroxyacetone phosphate + NADPH + H(+)</text>
        <dbReference type="Rhea" id="RHEA:11096"/>
        <dbReference type="ChEBI" id="CHEBI:15378"/>
        <dbReference type="ChEBI" id="CHEBI:57597"/>
        <dbReference type="ChEBI" id="CHEBI:57642"/>
        <dbReference type="ChEBI" id="CHEBI:57783"/>
        <dbReference type="ChEBI" id="CHEBI:58349"/>
        <dbReference type="EC" id="1.1.1.94"/>
    </reaction>
</comment>
<comment type="similarity">
    <text evidence="1 7 11">Belongs to the NAD-dependent glycerol-3-phosphate dehydrogenase family.</text>
</comment>
<dbReference type="GO" id="GO:0046167">
    <property type="term" value="P:glycerol-3-phosphate biosynthetic process"/>
    <property type="evidence" value="ECO:0007669"/>
    <property type="project" value="UniProtKB-UniRule"/>
</dbReference>
<dbReference type="SUPFAM" id="SSF51735">
    <property type="entry name" value="NAD(P)-binding Rossmann-fold domains"/>
    <property type="match status" value="1"/>
</dbReference>
<feature type="domain" description="Glycerol-3-phosphate dehydrogenase NAD-dependent C-terminal" evidence="14">
    <location>
        <begin position="191"/>
        <end position="331"/>
    </location>
</feature>
<comment type="caution">
    <text evidence="7">Lacks conserved residue(s) required for the propagation of feature annotation.</text>
</comment>
<evidence type="ECO:0000256" key="4">
    <source>
        <dbReference type="ARBA" id="ARBA00023098"/>
    </source>
</evidence>
<dbReference type="GO" id="GO:0141153">
    <property type="term" value="F:glycerol-3-phosphate dehydrogenase (NADP+) activity"/>
    <property type="evidence" value="ECO:0007669"/>
    <property type="project" value="RHEA"/>
</dbReference>
<feature type="binding site" evidence="7">
    <location>
        <position position="104"/>
    </location>
    <ligand>
        <name>sn-glycerol 3-phosphate</name>
        <dbReference type="ChEBI" id="CHEBI:57597"/>
    </ligand>
</feature>
<evidence type="ECO:0000256" key="11">
    <source>
        <dbReference type="RuleBase" id="RU000437"/>
    </source>
</evidence>
<evidence type="ECO:0000256" key="2">
    <source>
        <dbReference type="ARBA" id="ARBA00022516"/>
    </source>
</evidence>
<dbReference type="AlphaFoldDB" id="A0A1H9HTZ1"/>
<keyword evidence="5 7" id="KW-0594">Phospholipid biosynthesis</keyword>
<dbReference type="PIRSF" id="PIRSF000114">
    <property type="entry name" value="Glycerol-3-P_dh"/>
    <property type="match status" value="1"/>
</dbReference>
<feature type="binding site" evidence="7">
    <location>
        <position position="290"/>
    </location>
    <ligand>
        <name>NADPH</name>
        <dbReference type="ChEBI" id="CHEBI:57783"/>
    </ligand>
</feature>
<dbReference type="GO" id="GO:0005829">
    <property type="term" value="C:cytosol"/>
    <property type="evidence" value="ECO:0007669"/>
    <property type="project" value="TreeGrafter"/>
</dbReference>
<dbReference type="NCBIfam" id="NF000942">
    <property type="entry name" value="PRK00094.1-4"/>
    <property type="match status" value="1"/>
</dbReference>
<feature type="binding site" evidence="7">
    <location>
        <position position="151"/>
    </location>
    <ligand>
        <name>NADPH</name>
        <dbReference type="ChEBI" id="CHEBI:57783"/>
    </ligand>
</feature>
<dbReference type="NCBIfam" id="NF000940">
    <property type="entry name" value="PRK00094.1-2"/>
    <property type="match status" value="1"/>
</dbReference>
<dbReference type="EC" id="1.1.1.94" evidence="7"/>
<evidence type="ECO:0000256" key="5">
    <source>
        <dbReference type="ARBA" id="ARBA00023209"/>
    </source>
</evidence>
<feature type="binding site" evidence="7">
    <location>
        <position position="34"/>
    </location>
    <ligand>
        <name>NADPH</name>
        <dbReference type="ChEBI" id="CHEBI:57783"/>
    </ligand>
</feature>
<comment type="subcellular location">
    <subcellularLocation>
        <location evidence="7">Cytoplasm</location>
    </subcellularLocation>
</comment>
<feature type="binding site" evidence="7">
    <location>
        <position position="266"/>
    </location>
    <ligand>
        <name>NADPH</name>
        <dbReference type="ChEBI" id="CHEBI:57783"/>
    </ligand>
</feature>
<dbReference type="GO" id="GO:0046474">
    <property type="term" value="P:glycerophospholipid biosynthetic process"/>
    <property type="evidence" value="ECO:0007669"/>
    <property type="project" value="TreeGrafter"/>
</dbReference>
<organism evidence="15 16">
    <name type="scientific">Neolewinella agarilytica</name>
    <dbReference type="NCBI Taxonomy" id="478744"/>
    <lineage>
        <taxon>Bacteria</taxon>
        <taxon>Pseudomonadati</taxon>
        <taxon>Bacteroidota</taxon>
        <taxon>Saprospiria</taxon>
        <taxon>Saprospirales</taxon>
        <taxon>Lewinellaceae</taxon>
        <taxon>Neolewinella</taxon>
    </lineage>
</organism>
<accession>A0A1H9HTZ1</accession>
<dbReference type="OrthoDB" id="9812273at2"/>
<feature type="binding site" evidence="7">
    <location>
        <position position="292"/>
    </location>
    <ligand>
        <name>NADPH</name>
        <dbReference type="ChEBI" id="CHEBI:57783"/>
    </ligand>
</feature>
<keyword evidence="16" id="KW-1185">Reference proteome</keyword>
<keyword evidence="3 7" id="KW-0560">Oxidoreductase</keyword>
<feature type="active site" description="Proton acceptor" evidence="7 8">
    <location>
        <position position="202"/>
    </location>
</feature>
<dbReference type="PANTHER" id="PTHR11728:SF1">
    <property type="entry name" value="GLYCEROL-3-PHOSPHATE DEHYDROGENASE [NAD(+)] 2, CHLOROPLASTIC"/>
    <property type="match status" value="1"/>
</dbReference>
<dbReference type="GO" id="GO:0051287">
    <property type="term" value="F:NAD binding"/>
    <property type="evidence" value="ECO:0007669"/>
    <property type="project" value="InterPro"/>
</dbReference>
<dbReference type="UniPathway" id="UPA00940"/>
<feature type="binding site" evidence="10">
    <location>
        <position position="266"/>
    </location>
    <ligand>
        <name>NAD(+)</name>
        <dbReference type="ChEBI" id="CHEBI:57540"/>
    </ligand>
</feature>
<dbReference type="InterPro" id="IPR008927">
    <property type="entry name" value="6-PGluconate_DH-like_C_sf"/>
</dbReference>
<dbReference type="GO" id="GO:0046168">
    <property type="term" value="P:glycerol-3-phosphate catabolic process"/>
    <property type="evidence" value="ECO:0007669"/>
    <property type="project" value="InterPro"/>
</dbReference>
<feature type="binding site" evidence="7">
    <location>
        <position position="14"/>
    </location>
    <ligand>
        <name>NADPH</name>
        <dbReference type="ChEBI" id="CHEBI:57783"/>
    </ligand>
</feature>
<dbReference type="FunCoup" id="A0A1H9HTZ1">
    <property type="interactions" value="408"/>
</dbReference>
<keyword evidence="2 7" id="KW-0444">Lipid biosynthesis</keyword>
<dbReference type="Gene3D" id="3.40.50.720">
    <property type="entry name" value="NAD(P)-binding Rossmann-like Domain"/>
    <property type="match status" value="1"/>
</dbReference>
<feature type="binding site" evidence="7">
    <location>
        <position position="147"/>
    </location>
    <ligand>
        <name>sn-glycerol 3-phosphate</name>
        <dbReference type="ChEBI" id="CHEBI:57597"/>
    </ligand>
</feature>
<dbReference type="RefSeq" id="WP_090169153.1">
    <property type="nucleotide sequence ID" value="NZ_FOFB01000013.1"/>
</dbReference>
<evidence type="ECO:0000256" key="1">
    <source>
        <dbReference type="ARBA" id="ARBA00011009"/>
    </source>
</evidence>
<dbReference type="Pfam" id="PF01210">
    <property type="entry name" value="NAD_Gly3P_dh_N"/>
    <property type="match status" value="1"/>
</dbReference>
<dbReference type="InterPro" id="IPR006168">
    <property type="entry name" value="G3P_DH_NAD-dep"/>
</dbReference>
<feature type="domain" description="Glycerol-3-phosphate dehydrogenase NAD-dependent N-terminal" evidence="13">
    <location>
        <begin position="7"/>
        <end position="168"/>
    </location>
</feature>
<gene>
    <name evidence="7" type="primary">gpsA</name>
    <name evidence="15" type="ORF">SAMN05444359_113104</name>
</gene>
<evidence type="ECO:0000256" key="8">
    <source>
        <dbReference type="PIRSR" id="PIRSR000114-1"/>
    </source>
</evidence>
<dbReference type="Pfam" id="PF07479">
    <property type="entry name" value="NAD_Gly3P_dh_C"/>
    <property type="match status" value="1"/>
</dbReference>
<feature type="binding site" evidence="10">
    <location>
        <begin position="11"/>
        <end position="16"/>
    </location>
    <ligand>
        <name>NAD(+)</name>
        <dbReference type="ChEBI" id="CHEBI:57540"/>
    </ligand>
</feature>
<comment type="pathway">
    <text evidence="7">Membrane lipid metabolism; glycerophospholipid metabolism.</text>
</comment>
<dbReference type="GO" id="GO:0141152">
    <property type="term" value="F:glycerol-3-phosphate dehydrogenase (NAD+) activity"/>
    <property type="evidence" value="ECO:0007669"/>
    <property type="project" value="RHEA"/>
</dbReference>
<evidence type="ECO:0000256" key="3">
    <source>
        <dbReference type="ARBA" id="ARBA00023002"/>
    </source>
</evidence>
<reference evidence="16" key="1">
    <citation type="submission" date="2016-10" db="EMBL/GenBank/DDBJ databases">
        <authorList>
            <person name="Varghese N."/>
            <person name="Submissions S."/>
        </authorList>
    </citation>
    <scope>NUCLEOTIDE SEQUENCE [LARGE SCALE GENOMIC DNA]</scope>
    <source>
        <strain evidence="16">DSM 24740</strain>
    </source>
</reference>
<keyword evidence="4 7" id="KW-0443">Lipid metabolism</keyword>
<dbReference type="SUPFAM" id="SSF48179">
    <property type="entry name" value="6-phosphogluconate dehydrogenase C-terminal domain-like"/>
    <property type="match status" value="1"/>
</dbReference>
<evidence type="ECO:0000256" key="10">
    <source>
        <dbReference type="PIRSR" id="PIRSR000114-3"/>
    </source>
</evidence>
<evidence type="ECO:0000259" key="14">
    <source>
        <dbReference type="Pfam" id="PF07479"/>
    </source>
</evidence>
<feature type="binding site" evidence="7">
    <location>
        <position position="255"/>
    </location>
    <ligand>
        <name>sn-glycerol 3-phosphate</name>
        <dbReference type="ChEBI" id="CHEBI:57597"/>
    </ligand>
</feature>
<keyword evidence="7 10" id="KW-0520">NAD</keyword>
<dbReference type="EMBL" id="FOFB01000013">
    <property type="protein sequence ID" value="SEQ65829.1"/>
    <property type="molecule type" value="Genomic_DNA"/>
</dbReference>
<feature type="binding site" evidence="7">
    <location>
        <position position="266"/>
    </location>
    <ligand>
        <name>sn-glycerol 3-phosphate</name>
        <dbReference type="ChEBI" id="CHEBI:57597"/>
    </ligand>
</feature>
<dbReference type="InterPro" id="IPR011128">
    <property type="entry name" value="G3P_DH_NAD-dep_N"/>
</dbReference>
<evidence type="ECO:0000313" key="15">
    <source>
        <dbReference type="EMBL" id="SEQ65829.1"/>
    </source>
</evidence>
<evidence type="ECO:0000256" key="12">
    <source>
        <dbReference type="RuleBase" id="RU000439"/>
    </source>
</evidence>
<dbReference type="GO" id="GO:0005975">
    <property type="term" value="P:carbohydrate metabolic process"/>
    <property type="evidence" value="ECO:0007669"/>
    <property type="project" value="InterPro"/>
</dbReference>
<proteinExistence type="inferred from homology"/>
<feature type="binding site" evidence="9">
    <location>
        <begin position="266"/>
        <end position="267"/>
    </location>
    <ligand>
        <name>substrate</name>
    </ligand>
</feature>
<keyword evidence="7" id="KW-0963">Cytoplasm</keyword>
<dbReference type="InterPro" id="IPR006109">
    <property type="entry name" value="G3P_DH_NAD-dep_C"/>
</dbReference>
<dbReference type="Proteomes" id="UP000199021">
    <property type="component" value="Unassembled WGS sequence"/>
</dbReference>
<dbReference type="HAMAP" id="MF_00394">
    <property type="entry name" value="NAD_Glyc3P_dehydrog"/>
    <property type="match status" value="1"/>
</dbReference>
<evidence type="ECO:0000256" key="7">
    <source>
        <dbReference type="HAMAP-Rule" id="MF_00394"/>
    </source>
</evidence>
<evidence type="ECO:0000313" key="16">
    <source>
        <dbReference type="Proteomes" id="UP000199021"/>
    </source>
</evidence>
<feature type="binding site" evidence="7">
    <location>
        <position position="104"/>
    </location>
    <ligand>
        <name>NADPH</name>
        <dbReference type="ChEBI" id="CHEBI:57783"/>
    </ligand>
</feature>
<feature type="binding site" evidence="9">
    <location>
        <position position="104"/>
    </location>
    <ligand>
        <name>substrate</name>
    </ligand>
</feature>
<name>A0A1H9HTZ1_9BACT</name>
<comment type="function">
    <text evidence="7">Catalyzes the reduction of the glycolytic intermediate dihydroxyacetone phosphate (DHAP) to sn-glycerol 3-phosphate (G3P), the key precursor for phospholipid synthesis.</text>
</comment>
<feature type="binding site" evidence="10">
    <location>
        <position position="151"/>
    </location>
    <ligand>
        <name>NAD(+)</name>
        <dbReference type="ChEBI" id="CHEBI:57540"/>
    </ligand>
</feature>
<dbReference type="Gene3D" id="1.10.1040.10">
    <property type="entry name" value="N-(1-d-carboxylethyl)-l-norvaline Dehydrogenase, domain 2"/>
    <property type="match status" value="1"/>
</dbReference>
<dbReference type="InterPro" id="IPR013328">
    <property type="entry name" value="6PGD_dom2"/>
</dbReference>
<feature type="binding site" evidence="7">
    <location>
        <position position="202"/>
    </location>
    <ligand>
        <name>sn-glycerol 3-phosphate</name>
        <dbReference type="ChEBI" id="CHEBI:57597"/>
    </ligand>
</feature>
<dbReference type="PRINTS" id="PR00077">
    <property type="entry name" value="GPDHDRGNASE"/>
</dbReference>
<dbReference type="InterPro" id="IPR036291">
    <property type="entry name" value="NAD(P)-bd_dom_sf"/>
</dbReference>
<keyword evidence="7" id="KW-0521">NADP</keyword>
<evidence type="ECO:0000256" key="9">
    <source>
        <dbReference type="PIRSR" id="PIRSR000114-2"/>
    </source>
</evidence>